<dbReference type="PANTHER" id="PTHR45266:SF3">
    <property type="entry name" value="OXALOACETATE DECARBOXYLASE ALPHA CHAIN"/>
    <property type="match status" value="1"/>
</dbReference>
<proteinExistence type="predicted"/>
<dbReference type="EMBL" id="JABANE010000052">
    <property type="protein sequence ID" value="NME69937.1"/>
    <property type="molecule type" value="Genomic_DNA"/>
</dbReference>
<keyword evidence="1" id="KW-0092">Biotin</keyword>
<keyword evidence="4" id="KW-1185">Reference proteome</keyword>
<organism evidence="3 4">
    <name type="scientific">Flammeovirga aprica JL-4</name>
    <dbReference type="NCBI Taxonomy" id="694437"/>
    <lineage>
        <taxon>Bacteria</taxon>
        <taxon>Pseudomonadati</taxon>
        <taxon>Bacteroidota</taxon>
        <taxon>Cytophagia</taxon>
        <taxon>Cytophagales</taxon>
        <taxon>Flammeovirgaceae</taxon>
        <taxon>Flammeovirga</taxon>
    </lineage>
</organism>
<dbReference type="InterPro" id="IPR011053">
    <property type="entry name" value="Single_hybrid_motif"/>
</dbReference>
<name>A0A7X9RWD1_9BACT</name>
<gene>
    <name evidence="3" type="ORF">HHU12_18335</name>
</gene>
<dbReference type="InterPro" id="IPR050709">
    <property type="entry name" value="Biotin_Carboxyl_Carrier/Decarb"/>
</dbReference>
<dbReference type="SUPFAM" id="SSF51230">
    <property type="entry name" value="Single hybrid motif"/>
    <property type="match status" value="1"/>
</dbReference>
<accession>A0A7X9RWD1</accession>
<dbReference type="CDD" id="cd06850">
    <property type="entry name" value="biotinyl_domain"/>
    <property type="match status" value="1"/>
</dbReference>
<dbReference type="AlphaFoldDB" id="A0A7X9RWD1"/>
<dbReference type="RefSeq" id="WP_169658187.1">
    <property type="nucleotide sequence ID" value="NZ_JABANE010000052.1"/>
</dbReference>
<sequence length="139" mass="15218">MKQLKCKINGNQYNVNLLSMTRESAEVEVNGAFYSVELFDEDEKKKPTIQKVPNRNTNIIENSPKPVSNNGIIKAPLPGTLVDINVSVGDQVKKDDVVFILEAMKMENNILAGSTGTVKNVNVVAGQSVLEGEILMEIT</sequence>
<dbReference type="Proteomes" id="UP000576082">
    <property type="component" value="Unassembled WGS sequence"/>
</dbReference>
<evidence type="ECO:0000313" key="3">
    <source>
        <dbReference type="EMBL" id="NME69937.1"/>
    </source>
</evidence>
<feature type="domain" description="Lipoyl-binding" evidence="2">
    <location>
        <begin position="60"/>
        <end position="139"/>
    </location>
</feature>
<dbReference type="Gene3D" id="2.40.50.100">
    <property type="match status" value="1"/>
</dbReference>
<evidence type="ECO:0000259" key="2">
    <source>
        <dbReference type="PROSITE" id="PS50968"/>
    </source>
</evidence>
<dbReference type="PANTHER" id="PTHR45266">
    <property type="entry name" value="OXALOACETATE DECARBOXYLASE ALPHA CHAIN"/>
    <property type="match status" value="1"/>
</dbReference>
<dbReference type="PROSITE" id="PS50968">
    <property type="entry name" value="BIOTINYL_LIPOYL"/>
    <property type="match status" value="1"/>
</dbReference>
<dbReference type="Pfam" id="PF00364">
    <property type="entry name" value="Biotin_lipoyl"/>
    <property type="match status" value="1"/>
</dbReference>
<protein>
    <submittedName>
        <fullName evidence="3">Biotin/lipoyl-binding protein</fullName>
    </submittedName>
</protein>
<comment type="caution">
    <text evidence="3">The sequence shown here is derived from an EMBL/GenBank/DDBJ whole genome shotgun (WGS) entry which is preliminary data.</text>
</comment>
<dbReference type="FunFam" id="2.40.50.100:FF:000003">
    <property type="entry name" value="Acetyl-CoA carboxylase biotin carboxyl carrier protein"/>
    <property type="match status" value="1"/>
</dbReference>
<dbReference type="InterPro" id="IPR001882">
    <property type="entry name" value="Biotin_BS"/>
</dbReference>
<reference evidence="3 4" key="1">
    <citation type="submission" date="2020-04" db="EMBL/GenBank/DDBJ databases">
        <title>Flammeovirga sp. SR4, a novel species isolated from seawater.</title>
        <authorList>
            <person name="Wang X."/>
        </authorList>
    </citation>
    <scope>NUCLEOTIDE SEQUENCE [LARGE SCALE GENOMIC DNA]</scope>
    <source>
        <strain evidence="3 4">ATCC 23126</strain>
    </source>
</reference>
<dbReference type="PROSITE" id="PS00188">
    <property type="entry name" value="BIOTIN"/>
    <property type="match status" value="1"/>
</dbReference>
<evidence type="ECO:0000313" key="4">
    <source>
        <dbReference type="Proteomes" id="UP000576082"/>
    </source>
</evidence>
<dbReference type="InterPro" id="IPR000089">
    <property type="entry name" value="Biotin_lipoyl"/>
</dbReference>
<evidence type="ECO:0000256" key="1">
    <source>
        <dbReference type="ARBA" id="ARBA00023267"/>
    </source>
</evidence>